<reference evidence="1 2" key="1">
    <citation type="submission" date="2022-01" db="EMBL/GenBank/DDBJ databases">
        <title>Identification and Characterization of Corynebacterium sp.</title>
        <authorList>
            <person name="Luo Q."/>
            <person name="Qu P."/>
            <person name="Chen Q."/>
        </authorList>
    </citation>
    <scope>NUCLEOTIDE SEQUENCE [LARGE SCALE GENOMIC DNA]</scope>
    <source>
        <strain evidence="1 2">MC-12</strain>
    </source>
</reference>
<accession>A0ABS9HL83</accession>
<evidence type="ECO:0000313" key="2">
    <source>
        <dbReference type="Proteomes" id="UP001200604"/>
    </source>
</evidence>
<dbReference type="EMBL" id="JAKJKU010000001">
    <property type="protein sequence ID" value="MCF6773590.1"/>
    <property type="molecule type" value="Genomic_DNA"/>
</dbReference>
<comment type="caution">
    <text evidence="1">The sequence shown here is derived from an EMBL/GenBank/DDBJ whole genome shotgun (WGS) entry which is preliminary data.</text>
</comment>
<protein>
    <submittedName>
        <fullName evidence="1">3-methyladenine DNA glycosylase</fullName>
    </submittedName>
</protein>
<proteinExistence type="predicted"/>
<dbReference type="Proteomes" id="UP001200604">
    <property type="component" value="Unassembled WGS sequence"/>
</dbReference>
<name>A0ABS9HL83_9CORY</name>
<gene>
    <name evidence="1" type="ORF">L3H44_04085</name>
</gene>
<evidence type="ECO:0000313" key="1">
    <source>
        <dbReference type="EMBL" id="MCF6773590.1"/>
    </source>
</evidence>
<organism evidence="1 2">
    <name type="scientific">Corynebacterium parakroppenstedtii</name>
    <dbReference type="NCBI Taxonomy" id="2828363"/>
    <lineage>
        <taxon>Bacteria</taxon>
        <taxon>Bacillati</taxon>
        <taxon>Actinomycetota</taxon>
        <taxon>Actinomycetes</taxon>
        <taxon>Mycobacteriales</taxon>
        <taxon>Corynebacteriaceae</taxon>
        <taxon>Corynebacterium</taxon>
    </lineage>
</organism>
<sequence length="325" mass="37154">MAAAPRQQRNSTSDIMPTSTTFRPTILFPSEWTMRRNAHKDMVTRLTKDHLERASRGQRHPVWDFIFHYYPVTPGKLSHWSPGHGVYLVDAPAMKYFTKVDCESVPTVALEGAGITADQLHGHTITTLDTAALWADRGSTFRYIENLLTQTLSNPTHFDCFGLHEWAMVYRGRPRHPEPLRLGPEATNRVVETHSVRCTHYDAFRFFTPDAVPRNKFHPSRETQPRCEQGACLHANMDLYKWATKLGPLVPGELWLDTFRLACDIRKLDMEASPYDLTEWGFSAVPIETPEGKAQYVAAQREFSQRASDLRTKLIDIIRTSDLTL</sequence>
<keyword evidence="2" id="KW-1185">Reference proteome</keyword>